<dbReference type="Proteomes" id="UP001145742">
    <property type="component" value="Unassembled WGS sequence"/>
</dbReference>
<evidence type="ECO:0000259" key="15">
    <source>
        <dbReference type="PROSITE" id="PS51438"/>
    </source>
</evidence>
<sequence length="492" mass="54167">MRAALALLLLLGTAYALHRGKPYVREKVCQEYRTLGKENFRTLTIIANSRKYSNATFEEIGHLVQEIVSLAETCCADGADPSCYDARSSALSAKSCSADSPFPDHPDTAKCCAQEGLERKLCQADLQHPPQPVPRYVQPSDEELCQAFKKDPKEFADRFLYEYSSSYSQAPLPVLLGSTKTFLSMVSTCCISPTPTACFLKEKLQRKTISLLTLISNRVCSRFSAYGKDKVTASYLSSLAQKVPTATFEDLFPLAEEAAEAFSQCCEAEAEDCMQEKLSEHTTKACAALSARDERIADCCKGGNLVQNYFCILNLPPVPSPSLPLAPELTNKELCSEEGPLKATRRVLPMTTRLQGLFETARRDPNLPDAALAKLYDALEKVREECCSVKDPSACLDTEREQVGKELTPILTASHLCWLYNKHDFLDFKKSLQKSLAQTVPENSPALLEHVLEQRASFASTCCTPGAPPLLCAAKVNTELGEVCQQEPCPRA</sequence>
<dbReference type="SMART" id="SM00103">
    <property type="entry name" value="ALBUMIN"/>
    <property type="match status" value="2"/>
</dbReference>
<protein>
    <recommendedName>
        <fullName evidence="3">Vitamin D-binding protein</fullName>
    </recommendedName>
    <alternativeName>
        <fullName evidence="11">Gc-globulin</fullName>
    </alternativeName>
    <alternativeName>
        <fullName evidence="12">Group-specific component</fullName>
    </alternativeName>
</protein>
<accession>A0ABQ9DES8</accession>
<keyword evidence="8" id="KW-0848">Vitamin D</keyword>
<comment type="subunit">
    <text evidence="13">Associates with membrane-bound immunoglobulin on the surface of B-lymphocytes and with IgG Fc receptor on the membranes of T-lymphocytes. Interacts with LRP2; the interaction is required for renal uptake of GC in complex with 25-hydroxyvitamin D3.</text>
</comment>
<keyword evidence="17" id="KW-1185">Reference proteome</keyword>
<dbReference type="SUPFAM" id="SSF48552">
    <property type="entry name" value="Serum albumin-like"/>
    <property type="match status" value="3"/>
</dbReference>
<keyword evidence="6 14" id="KW-0732">Signal</keyword>
<evidence type="ECO:0000256" key="3">
    <source>
        <dbReference type="ARBA" id="ARBA00020134"/>
    </source>
</evidence>
<feature type="domain" description="Albumin" evidence="15">
    <location>
        <begin position="209"/>
        <end position="405"/>
    </location>
</feature>
<evidence type="ECO:0000256" key="13">
    <source>
        <dbReference type="ARBA" id="ARBA00046813"/>
    </source>
</evidence>
<evidence type="ECO:0000256" key="12">
    <source>
        <dbReference type="ARBA" id="ARBA00032443"/>
    </source>
</evidence>
<dbReference type="PRINTS" id="PR00802">
    <property type="entry name" value="SERUMALBUMIN"/>
</dbReference>
<dbReference type="InterPro" id="IPR000213">
    <property type="entry name" value="VitD-bd"/>
</dbReference>
<evidence type="ECO:0000256" key="1">
    <source>
        <dbReference type="ARBA" id="ARBA00002354"/>
    </source>
</evidence>
<evidence type="ECO:0000256" key="7">
    <source>
        <dbReference type="ARBA" id="ARBA00022737"/>
    </source>
</evidence>
<comment type="subcellular location">
    <subcellularLocation>
        <location evidence="2">Secreted</location>
    </subcellularLocation>
</comment>
<keyword evidence="5" id="KW-0964">Secreted</keyword>
<evidence type="ECO:0000256" key="14">
    <source>
        <dbReference type="SAM" id="SignalP"/>
    </source>
</evidence>
<dbReference type="InterPro" id="IPR015247">
    <property type="entry name" value="VitD-bind_III"/>
</dbReference>
<dbReference type="PRINTS" id="PR00804">
    <property type="entry name" value="VITAMNDBNDNG"/>
</dbReference>
<dbReference type="PANTHER" id="PTHR11385:SF11">
    <property type="entry name" value="VITAMIN D-BINDING PROTEIN"/>
    <property type="match status" value="1"/>
</dbReference>
<keyword evidence="9" id="KW-1015">Disulfide bond</keyword>
<comment type="function">
    <text evidence="1">Involved in vitamin D transport and storage, scavenging of extracellular G-actin, enhancement of the chemotactic activity of C5 alpha for neutrophils in inflammation and macrophage activation.</text>
</comment>
<gene>
    <name evidence="16" type="primary">GC</name>
    <name evidence="16" type="ORF">WISP_63684</name>
</gene>
<dbReference type="CDD" id="cd00015">
    <property type="entry name" value="ALBUMIN"/>
    <property type="match status" value="1"/>
</dbReference>
<evidence type="ECO:0000313" key="16">
    <source>
        <dbReference type="EMBL" id="KAJ7417571.1"/>
    </source>
</evidence>
<evidence type="ECO:0000256" key="2">
    <source>
        <dbReference type="ARBA" id="ARBA00004613"/>
    </source>
</evidence>
<evidence type="ECO:0000313" key="17">
    <source>
        <dbReference type="Proteomes" id="UP001145742"/>
    </source>
</evidence>
<dbReference type="PANTHER" id="PTHR11385">
    <property type="entry name" value="SERUM ALBUMIN-RELATED"/>
    <property type="match status" value="1"/>
</dbReference>
<reference evidence="16" key="1">
    <citation type="submission" date="2019-10" db="EMBL/GenBank/DDBJ databases">
        <authorList>
            <person name="Soares A.E.R."/>
            <person name="Aleixo A."/>
            <person name="Schneider P."/>
            <person name="Miyaki C.Y."/>
            <person name="Schneider M.P."/>
            <person name="Mello C."/>
            <person name="Vasconcelos A.T.R."/>
        </authorList>
    </citation>
    <scope>NUCLEOTIDE SEQUENCE</scope>
    <source>
        <tissue evidence="16">Muscle</tissue>
    </source>
</reference>
<evidence type="ECO:0000256" key="5">
    <source>
        <dbReference type="ARBA" id="ARBA00022525"/>
    </source>
</evidence>
<keyword evidence="4" id="KW-0813">Transport</keyword>
<dbReference type="Pfam" id="PF00273">
    <property type="entry name" value="Serum_albumin"/>
    <property type="match status" value="2"/>
</dbReference>
<dbReference type="PROSITE" id="PS51438">
    <property type="entry name" value="ALBUMIN_2"/>
    <property type="match status" value="2"/>
</dbReference>
<evidence type="ECO:0000256" key="8">
    <source>
        <dbReference type="ARBA" id="ARBA00022897"/>
    </source>
</evidence>
<evidence type="ECO:0000256" key="11">
    <source>
        <dbReference type="ARBA" id="ARBA00029834"/>
    </source>
</evidence>
<keyword evidence="7" id="KW-0677">Repeat</keyword>
<proteinExistence type="predicted"/>
<dbReference type="InterPro" id="IPR014760">
    <property type="entry name" value="Serum_albumin_N"/>
</dbReference>
<dbReference type="InterPro" id="IPR020858">
    <property type="entry name" value="Serum_albumin-like"/>
</dbReference>
<feature type="signal peptide" evidence="14">
    <location>
        <begin position="1"/>
        <end position="16"/>
    </location>
</feature>
<feature type="chain" id="PRO_5047166682" description="Vitamin D-binding protein" evidence="14">
    <location>
        <begin position="17"/>
        <end position="492"/>
    </location>
</feature>
<comment type="caution">
    <text evidence="16">The sequence shown here is derived from an EMBL/GenBank/DDBJ whole genome shotgun (WGS) entry which is preliminary data.</text>
</comment>
<keyword evidence="10" id="KW-0009">Actin-binding</keyword>
<dbReference type="Pfam" id="PF09164">
    <property type="entry name" value="VitD-bind_III"/>
    <property type="match status" value="1"/>
</dbReference>
<name>A0ABQ9DES8_9PASS</name>
<dbReference type="EMBL" id="WHWB01033752">
    <property type="protein sequence ID" value="KAJ7417571.1"/>
    <property type="molecule type" value="Genomic_DNA"/>
</dbReference>
<evidence type="ECO:0000256" key="10">
    <source>
        <dbReference type="ARBA" id="ARBA00023203"/>
    </source>
</evidence>
<dbReference type="InterPro" id="IPR000264">
    <property type="entry name" value="ALB/AFP/VDB"/>
</dbReference>
<dbReference type="Gene3D" id="1.10.246.10">
    <property type="match status" value="5"/>
</dbReference>
<evidence type="ECO:0000256" key="4">
    <source>
        <dbReference type="ARBA" id="ARBA00022448"/>
    </source>
</evidence>
<organism evidence="16 17">
    <name type="scientific">Willisornis vidua</name>
    <name type="common">Xingu scale-backed antbird</name>
    <dbReference type="NCBI Taxonomy" id="1566151"/>
    <lineage>
        <taxon>Eukaryota</taxon>
        <taxon>Metazoa</taxon>
        <taxon>Chordata</taxon>
        <taxon>Craniata</taxon>
        <taxon>Vertebrata</taxon>
        <taxon>Euteleostomi</taxon>
        <taxon>Archelosauria</taxon>
        <taxon>Archosauria</taxon>
        <taxon>Dinosauria</taxon>
        <taxon>Saurischia</taxon>
        <taxon>Theropoda</taxon>
        <taxon>Coelurosauria</taxon>
        <taxon>Aves</taxon>
        <taxon>Neognathae</taxon>
        <taxon>Neoaves</taxon>
        <taxon>Telluraves</taxon>
        <taxon>Australaves</taxon>
        <taxon>Passeriformes</taxon>
        <taxon>Thamnophilidae</taxon>
        <taxon>Willisornis</taxon>
    </lineage>
</organism>
<evidence type="ECO:0000256" key="6">
    <source>
        <dbReference type="ARBA" id="ARBA00022729"/>
    </source>
</evidence>
<evidence type="ECO:0000256" key="9">
    <source>
        <dbReference type="ARBA" id="ARBA00023157"/>
    </source>
</evidence>
<feature type="domain" description="Albumin" evidence="15">
    <location>
        <begin position="16"/>
        <end position="208"/>
    </location>
</feature>